<reference evidence="17 18" key="1">
    <citation type="submission" date="2016-07" db="EMBL/GenBank/DDBJ databases">
        <title>Genome of Pelobium manganitolerans.</title>
        <authorList>
            <person name="Wu S."/>
            <person name="Wang G."/>
        </authorList>
    </citation>
    <scope>NUCLEOTIDE SEQUENCE [LARGE SCALE GENOMIC DNA]</scope>
    <source>
        <strain evidence="17 18">YS-25</strain>
    </source>
</reference>
<feature type="binding site" evidence="11">
    <location>
        <position position="277"/>
    </location>
    <ligand>
        <name>ATP</name>
        <dbReference type="ChEBI" id="CHEBI:30616"/>
        <note>ligand shared between two neighboring subunits</note>
    </ligand>
</feature>
<dbReference type="PROSITE" id="PS00376">
    <property type="entry name" value="ADOMET_SYNTHASE_1"/>
    <property type="match status" value="1"/>
</dbReference>
<accession>A0A419SCA0</accession>
<dbReference type="EC" id="2.5.1.6" evidence="11"/>
<evidence type="ECO:0000256" key="12">
    <source>
        <dbReference type="RuleBase" id="RU000542"/>
    </source>
</evidence>
<dbReference type="Gene3D" id="3.30.300.10">
    <property type="match status" value="3"/>
</dbReference>
<dbReference type="CDD" id="cd18079">
    <property type="entry name" value="S-AdoMet_synt"/>
    <property type="match status" value="1"/>
</dbReference>
<keyword evidence="6 11" id="KW-0479">Metal-binding</keyword>
<keyword evidence="18" id="KW-1185">Reference proteome</keyword>
<comment type="subunit">
    <text evidence="11">Homotetramer; dimer of dimers.</text>
</comment>
<dbReference type="AlphaFoldDB" id="A0A419SCA0"/>
<evidence type="ECO:0000313" key="17">
    <source>
        <dbReference type="EMBL" id="RKD20266.1"/>
    </source>
</evidence>
<dbReference type="GO" id="GO:0006556">
    <property type="term" value="P:S-adenosylmethionine biosynthetic process"/>
    <property type="evidence" value="ECO:0007669"/>
    <property type="project" value="UniProtKB-UniRule"/>
</dbReference>
<dbReference type="InterPro" id="IPR002133">
    <property type="entry name" value="S-AdoMet_synthetase"/>
</dbReference>
<dbReference type="GO" id="GO:0005524">
    <property type="term" value="F:ATP binding"/>
    <property type="evidence" value="ECO:0007669"/>
    <property type="project" value="UniProtKB-UniRule"/>
</dbReference>
<feature type="domain" description="S-adenosylmethionine synthetase C-terminal" evidence="16">
    <location>
        <begin position="244"/>
        <end position="378"/>
    </location>
</feature>
<name>A0A419SCA0_9SPHI</name>
<evidence type="ECO:0000256" key="6">
    <source>
        <dbReference type="ARBA" id="ARBA00022723"/>
    </source>
</evidence>
<comment type="subcellular location">
    <subcellularLocation>
        <location evidence="11 12">Cytoplasm</location>
    </subcellularLocation>
</comment>
<feature type="region of interest" description="Flexible loop" evidence="11">
    <location>
        <begin position="98"/>
        <end position="108"/>
    </location>
</feature>
<keyword evidence="7 11" id="KW-0547">Nucleotide-binding</keyword>
<dbReference type="GO" id="GO:0000287">
    <property type="term" value="F:magnesium ion binding"/>
    <property type="evidence" value="ECO:0007669"/>
    <property type="project" value="UniProtKB-UniRule"/>
</dbReference>
<keyword evidence="8 11" id="KW-0067">ATP-binding</keyword>
<evidence type="ECO:0000256" key="13">
    <source>
        <dbReference type="RuleBase" id="RU004462"/>
    </source>
</evidence>
<dbReference type="RefSeq" id="WP_120180182.1">
    <property type="nucleotide sequence ID" value="NZ_MBTA01000001.1"/>
</dbReference>
<evidence type="ECO:0000259" key="14">
    <source>
        <dbReference type="Pfam" id="PF00438"/>
    </source>
</evidence>
<feature type="binding site" description="in other chain" evidence="11">
    <location>
        <position position="55"/>
    </location>
    <ligand>
        <name>L-methionine</name>
        <dbReference type="ChEBI" id="CHEBI:57844"/>
        <note>ligand shared between two neighboring subunits</note>
    </ligand>
</feature>
<feature type="binding site" evidence="11">
    <location>
        <position position="250"/>
    </location>
    <ligand>
        <name>ATP</name>
        <dbReference type="ChEBI" id="CHEBI:30616"/>
        <note>ligand shared between two neighboring subunits</note>
    </ligand>
</feature>
<feature type="binding site" description="in other chain" evidence="11">
    <location>
        <position position="98"/>
    </location>
    <ligand>
        <name>L-methionine</name>
        <dbReference type="ChEBI" id="CHEBI:57844"/>
        <note>ligand shared between two neighboring subunits</note>
    </ligand>
</feature>
<evidence type="ECO:0000259" key="15">
    <source>
        <dbReference type="Pfam" id="PF02772"/>
    </source>
</evidence>
<organism evidence="17 18">
    <name type="scientific">Pelobium manganitolerans</name>
    <dbReference type="NCBI Taxonomy" id="1842495"/>
    <lineage>
        <taxon>Bacteria</taxon>
        <taxon>Pseudomonadati</taxon>
        <taxon>Bacteroidota</taxon>
        <taxon>Sphingobacteriia</taxon>
        <taxon>Sphingobacteriales</taxon>
        <taxon>Sphingobacteriaceae</taxon>
        <taxon>Pelobium</taxon>
    </lineage>
</organism>
<evidence type="ECO:0000256" key="2">
    <source>
        <dbReference type="ARBA" id="ARBA00009685"/>
    </source>
</evidence>
<evidence type="ECO:0000313" key="18">
    <source>
        <dbReference type="Proteomes" id="UP000283433"/>
    </source>
</evidence>
<proteinExistence type="inferred from homology"/>
<dbReference type="PROSITE" id="PS00377">
    <property type="entry name" value="ADOMET_SYNTHASE_2"/>
    <property type="match status" value="1"/>
</dbReference>
<feature type="binding site" evidence="11">
    <location>
        <position position="273"/>
    </location>
    <ligand>
        <name>ATP</name>
        <dbReference type="ChEBI" id="CHEBI:30616"/>
        <note>ligand shared between two neighboring subunits</note>
    </ligand>
</feature>
<comment type="cofactor">
    <cofactor evidence="11">
        <name>Mg(2+)</name>
        <dbReference type="ChEBI" id="CHEBI:18420"/>
    </cofactor>
    <text evidence="11">Binds 2 divalent ions per subunit.</text>
</comment>
<feature type="binding site" description="in other chain" evidence="11">
    <location>
        <position position="281"/>
    </location>
    <ligand>
        <name>L-methionine</name>
        <dbReference type="ChEBI" id="CHEBI:57844"/>
        <note>ligand shared between two neighboring subunits</note>
    </ligand>
</feature>
<dbReference type="FunFam" id="3.30.300.10:FF:000020">
    <property type="entry name" value="S-adenosylmethionine synthase"/>
    <property type="match status" value="1"/>
</dbReference>
<dbReference type="UniPathway" id="UPA00315">
    <property type="reaction ID" value="UER00080"/>
</dbReference>
<evidence type="ECO:0000256" key="9">
    <source>
        <dbReference type="ARBA" id="ARBA00022842"/>
    </source>
</evidence>
<feature type="binding site" description="in other chain" evidence="11">
    <location>
        <begin position="256"/>
        <end position="257"/>
    </location>
    <ligand>
        <name>ATP</name>
        <dbReference type="ChEBI" id="CHEBI:30616"/>
        <note>ligand shared between two neighboring subunits</note>
    </ligand>
</feature>
<dbReference type="EMBL" id="MBTA01000001">
    <property type="protein sequence ID" value="RKD20266.1"/>
    <property type="molecule type" value="Genomic_DNA"/>
</dbReference>
<dbReference type="OrthoDB" id="9801686at2"/>
<dbReference type="PIRSF" id="PIRSF000497">
    <property type="entry name" value="MAT"/>
    <property type="match status" value="1"/>
</dbReference>
<feature type="binding site" description="in other chain" evidence="11">
    <location>
        <begin position="241"/>
        <end position="242"/>
    </location>
    <ligand>
        <name>ATP</name>
        <dbReference type="ChEBI" id="CHEBI:30616"/>
        <note>ligand shared between two neighboring subunits</note>
    </ligand>
</feature>
<comment type="cofactor">
    <cofactor evidence="11">
        <name>K(+)</name>
        <dbReference type="ChEBI" id="CHEBI:29103"/>
    </cofactor>
    <text evidence="11">Binds 1 potassium ion per subunit.</text>
</comment>
<evidence type="ECO:0000256" key="11">
    <source>
        <dbReference type="HAMAP-Rule" id="MF_00086"/>
    </source>
</evidence>
<comment type="caution">
    <text evidence="17">The sequence shown here is derived from an EMBL/GenBank/DDBJ whole genome shotgun (WGS) entry which is preliminary data.</text>
</comment>
<feature type="binding site" evidence="11">
    <location>
        <position position="16"/>
    </location>
    <ligand>
        <name>Mg(2+)</name>
        <dbReference type="ChEBI" id="CHEBI:18420"/>
    </ligand>
</feature>
<evidence type="ECO:0000256" key="3">
    <source>
        <dbReference type="ARBA" id="ARBA00022490"/>
    </source>
</evidence>
<feature type="binding site" description="in other chain" evidence="11">
    <location>
        <position position="14"/>
    </location>
    <ligand>
        <name>ATP</name>
        <dbReference type="ChEBI" id="CHEBI:30616"/>
        <note>ligand shared between two neighboring subunits</note>
    </ligand>
</feature>
<keyword evidence="10 11" id="KW-0630">Potassium</keyword>
<evidence type="ECO:0000256" key="7">
    <source>
        <dbReference type="ARBA" id="ARBA00022741"/>
    </source>
</evidence>
<dbReference type="InterPro" id="IPR022628">
    <property type="entry name" value="S-AdoMet_synt_N"/>
</dbReference>
<dbReference type="GO" id="GO:0006730">
    <property type="term" value="P:one-carbon metabolic process"/>
    <property type="evidence" value="ECO:0007669"/>
    <property type="project" value="UniProtKB-KW"/>
</dbReference>
<dbReference type="GO" id="GO:0005737">
    <property type="term" value="C:cytoplasm"/>
    <property type="evidence" value="ECO:0007669"/>
    <property type="project" value="UniProtKB-SubCell"/>
</dbReference>
<dbReference type="PANTHER" id="PTHR11964">
    <property type="entry name" value="S-ADENOSYLMETHIONINE SYNTHETASE"/>
    <property type="match status" value="1"/>
</dbReference>
<keyword evidence="3 11" id="KW-0963">Cytoplasm</keyword>
<dbReference type="Pfam" id="PF00438">
    <property type="entry name" value="S-AdoMet_synt_N"/>
    <property type="match status" value="1"/>
</dbReference>
<dbReference type="InterPro" id="IPR022636">
    <property type="entry name" value="S-AdoMet_synthetase_sfam"/>
</dbReference>
<sequence>MSYLFTSESVSEGHPDKVADQISDALIDNFLAFDKDSKVACETLVTTGQVVLAGEVKSQSYLDVQKIARDVIRKIGYTKSEYMFEANSCGILSAIHEQSQDINQGVDRAKPEEQGAGDQGMMFGYASNETDNYMPLALDLAHKLLIELAAIRRENSEIKYLRPDAKSQVTIEYDDNHQPIRIDTIVISTQHDEFDEEGKMLEKIKSDMISILIPRVKASLKPELRQLFTDEIQYHINPTGKFVIGGPHGDTGLTGRKIIVDTYGGKGAHGGGAFSGKDPSKVDRSAAYATRHIAKNLVAAGVADEVLVQVSYAIGVAEPCGIFIDTNGTSKVNLTDGEIAKKVQEIFDMRPYFIEQRLKLRNPIYSETAAYGHMGRKNEVVTKTFYGSNGEEKKVEVELFTWEKLDFVDKVKVAFGL</sequence>
<keyword evidence="9 11" id="KW-0460">Magnesium</keyword>
<dbReference type="GO" id="GO:0004478">
    <property type="term" value="F:methionine adenosyltransferase activity"/>
    <property type="evidence" value="ECO:0007669"/>
    <property type="project" value="UniProtKB-UniRule"/>
</dbReference>
<feature type="binding site" evidence="11">
    <location>
        <position position="42"/>
    </location>
    <ligand>
        <name>K(+)</name>
        <dbReference type="ChEBI" id="CHEBI:29103"/>
    </ligand>
</feature>
<comment type="similarity">
    <text evidence="2 11 13">Belongs to the AdoMet synthase family.</text>
</comment>
<keyword evidence="4 11" id="KW-0554">One-carbon metabolism</keyword>
<keyword evidence="5 11" id="KW-0808">Transferase</keyword>
<feature type="binding site" description="in other chain" evidence="11">
    <location>
        <begin position="164"/>
        <end position="166"/>
    </location>
    <ligand>
        <name>ATP</name>
        <dbReference type="ChEBI" id="CHEBI:30616"/>
        <note>ligand shared between two neighboring subunits</note>
    </ligand>
</feature>
<comment type="catalytic activity">
    <reaction evidence="11">
        <text>L-methionine + ATP + H2O = S-adenosyl-L-methionine + phosphate + diphosphate</text>
        <dbReference type="Rhea" id="RHEA:21080"/>
        <dbReference type="ChEBI" id="CHEBI:15377"/>
        <dbReference type="ChEBI" id="CHEBI:30616"/>
        <dbReference type="ChEBI" id="CHEBI:33019"/>
        <dbReference type="ChEBI" id="CHEBI:43474"/>
        <dbReference type="ChEBI" id="CHEBI:57844"/>
        <dbReference type="ChEBI" id="CHEBI:59789"/>
        <dbReference type="EC" id="2.5.1.6"/>
    </reaction>
</comment>
<dbReference type="HAMAP" id="MF_00086">
    <property type="entry name" value="S_AdoMet_synth1"/>
    <property type="match status" value="1"/>
</dbReference>
<evidence type="ECO:0000259" key="16">
    <source>
        <dbReference type="Pfam" id="PF02773"/>
    </source>
</evidence>
<evidence type="ECO:0000256" key="1">
    <source>
        <dbReference type="ARBA" id="ARBA00005224"/>
    </source>
</evidence>
<dbReference type="NCBIfam" id="TIGR01034">
    <property type="entry name" value="metK"/>
    <property type="match status" value="1"/>
</dbReference>
<evidence type="ECO:0000256" key="10">
    <source>
        <dbReference type="ARBA" id="ARBA00022958"/>
    </source>
</evidence>
<feature type="domain" description="S-adenosylmethionine synthetase N-terminal" evidence="14">
    <location>
        <begin position="3"/>
        <end position="99"/>
    </location>
</feature>
<feature type="binding site" evidence="11">
    <location>
        <position position="250"/>
    </location>
    <ligand>
        <name>L-methionine</name>
        <dbReference type="ChEBI" id="CHEBI:57844"/>
        <note>ligand shared between two neighboring subunits</note>
    </ligand>
</feature>
<dbReference type="SUPFAM" id="SSF55973">
    <property type="entry name" value="S-adenosylmethionine synthetase"/>
    <property type="match status" value="3"/>
</dbReference>
<evidence type="ECO:0000256" key="8">
    <source>
        <dbReference type="ARBA" id="ARBA00022840"/>
    </source>
</evidence>
<evidence type="ECO:0000256" key="5">
    <source>
        <dbReference type="ARBA" id="ARBA00022679"/>
    </source>
</evidence>
<feature type="domain" description="S-adenosylmethionine synthetase central" evidence="15">
    <location>
        <begin position="113"/>
        <end position="242"/>
    </location>
</feature>
<protein>
    <recommendedName>
        <fullName evidence="11">S-adenosylmethionine synthase</fullName>
        <shortName evidence="11">AdoMet synthase</shortName>
        <ecNumber evidence="11">2.5.1.6</ecNumber>
    </recommendedName>
    <alternativeName>
        <fullName evidence="11">MAT</fullName>
    </alternativeName>
    <alternativeName>
        <fullName evidence="11">Methionine adenosyltransferase</fullName>
    </alternativeName>
</protein>
<dbReference type="InterPro" id="IPR022630">
    <property type="entry name" value="S-AdoMet_synt_C"/>
</dbReference>
<dbReference type="InterPro" id="IPR022631">
    <property type="entry name" value="ADOMET_SYNTHASE_CS"/>
</dbReference>
<dbReference type="Proteomes" id="UP000283433">
    <property type="component" value="Unassembled WGS sequence"/>
</dbReference>
<evidence type="ECO:0000256" key="4">
    <source>
        <dbReference type="ARBA" id="ARBA00022563"/>
    </source>
</evidence>
<dbReference type="InterPro" id="IPR022629">
    <property type="entry name" value="S-AdoMet_synt_central"/>
</dbReference>
<comment type="function">
    <text evidence="11">Catalyzes the formation of S-adenosylmethionine (AdoMet) from methionine and ATP. The overall synthetic reaction is composed of two sequential steps, AdoMet formation and the subsequent tripolyphosphate hydrolysis which occurs prior to release of AdoMet from the enzyme.</text>
</comment>
<comment type="pathway">
    <text evidence="1 11">Amino-acid biosynthesis; S-adenosyl-L-methionine biosynthesis; S-adenosyl-L-methionine from L-methionine: step 1/1.</text>
</comment>
<dbReference type="Pfam" id="PF02773">
    <property type="entry name" value="S-AdoMet_synt_C"/>
    <property type="match status" value="1"/>
</dbReference>
<gene>
    <name evidence="11" type="primary">metK</name>
    <name evidence="17" type="ORF">BCY91_01190</name>
</gene>
<dbReference type="Pfam" id="PF02772">
    <property type="entry name" value="S-AdoMet_synt_M"/>
    <property type="match status" value="1"/>
</dbReference>